<dbReference type="EMBL" id="BAABBR010000001">
    <property type="protein sequence ID" value="GAA4041230.1"/>
    <property type="molecule type" value="Genomic_DNA"/>
</dbReference>
<dbReference type="Proteomes" id="UP001424459">
    <property type="component" value="Unassembled WGS sequence"/>
</dbReference>
<sequence>MMAHVAIRCEQRECVMNNVPQAKDLPQTEVRIDFWTWLLGGGAGSTGGRG</sequence>
<organism evidence="1 2">
    <name type="scientific">Sphingomonas rosea</name>
    <dbReference type="NCBI Taxonomy" id="335605"/>
    <lineage>
        <taxon>Bacteria</taxon>
        <taxon>Pseudomonadati</taxon>
        <taxon>Pseudomonadota</taxon>
        <taxon>Alphaproteobacteria</taxon>
        <taxon>Sphingomonadales</taxon>
        <taxon>Sphingomonadaceae</taxon>
        <taxon>Sphingomonas</taxon>
    </lineage>
</organism>
<keyword evidence="2" id="KW-1185">Reference proteome</keyword>
<reference evidence="2" key="1">
    <citation type="journal article" date="2019" name="Int. J. Syst. Evol. Microbiol.">
        <title>The Global Catalogue of Microorganisms (GCM) 10K type strain sequencing project: providing services to taxonomists for standard genome sequencing and annotation.</title>
        <authorList>
            <consortium name="The Broad Institute Genomics Platform"/>
            <consortium name="The Broad Institute Genome Sequencing Center for Infectious Disease"/>
            <person name="Wu L."/>
            <person name="Ma J."/>
        </authorList>
    </citation>
    <scope>NUCLEOTIDE SEQUENCE [LARGE SCALE GENOMIC DNA]</scope>
    <source>
        <strain evidence="2">JCM 17564</strain>
    </source>
</reference>
<comment type="caution">
    <text evidence="1">The sequence shown here is derived from an EMBL/GenBank/DDBJ whole genome shotgun (WGS) entry which is preliminary data.</text>
</comment>
<evidence type="ECO:0000313" key="2">
    <source>
        <dbReference type="Proteomes" id="UP001424459"/>
    </source>
</evidence>
<gene>
    <name evidence="1" type="ORF">GCM10022281_22770</name>
</gene>
<proteinExistence type="predicted"/>
<accession>A0ABP7UED9</accession>
<name>A0ABP7UED9_9SPHN</name>
<evidence type="ECO:0000313" key="1">
    <source>
        <dbReference type="EMBL" id="GAA4041230.1"/>
    </source>
</evidence>
<protein>
    <submittedName>
        <fullName evidence="1">Uncharacterized protein</fullName>
    </submittedName>
</protein>